<dbReference type="Proteomes" id="UP001529510">
    <property type="component" value="Unassembled WGS sequence"/>
</dbReference>
<evidence type="ECO:0000256" key="4">
    <source>
        <dbReference type="ARBA" id="ARBA00022701"/>
    </source>
</evidence>
<evidence type="ECO:0000313" key="8">
    <source>
        <dbReference type="EMBL" id="KAL0200617.1"/>
    </source>
</evidence>
<sequence length="70" mass="7548">TAATNGTPTPRPSRITKPPVPKQTPLERKPPVPRAPRNVRPTNAPLPDLKNVRSKIGSTDNMKYQPGGGK</sequence>
<dbReference type="InterPro" id="IPR027324">
    <property type="entry name" value="MAP2/MAP4/Tau"/>
</dbReference>
<dbReference type="PANTHER" id="PTHR11501:SF16">
    <property type="entry name" value="MICROTUBULE-ASSOCIATED PROTEIN 4"/>
    <property type="match status" value="1"/>
</dbReference>
<evidence type="ECO:0000256" key="7">
    <source>
        <dbReference type="SAM" id="MobiDB-lite"/>
    </source>
</evidence>
<evidence type="ECO:0000313" key="9">
    <source>
        <dbReference type="Proteomes" id="UP001529510"/>
    </source>
</evidence>
<dbReference type="GO" id="GO:0005874">
    <property type="term" value="C:microtubule"/>
    <property type="evidence" value="ECO:0007669"/>
    <property type="project" value="UniProtKB-KW"/>
</dbReference>
<protein>
    <submittedName>
        <fullName evidence="8">Uncharacterized protein</fullName>
    </submittedName>
</protein>
<organism evidence="8 9">
    <name type="scientific">Cirrhinus mrigala</name>
    <name type="common">Mrigala</name>
    <dbReference type="NCBI Taxonomy" id="683832"/>
    <lineage>
        <taxon>Eukaryota</taxon>
        <taxon>Metazoa</taxon>
        <taxon>Chordata</taxon>
        <taxon>Craniata</taxon>
        <taxon>Vertebrata</taxon>
        <taxon>Euteleostomi</taxon>
        <taxon>Actinopterygii</taxon>
        <taxon>Neopterygii</taxon>
        <taxon>Teleostei</taxon>
        <taxon>Ostariophysi</taxon>
        <taxon>Cypriniformes</taxon>
        <taxon>Cyprinidae</taxon>
        <taxon>Labeoninae</taxon>
        <taxon>Labeonini</taxon>
        <taxon>Cirrhinus</taxon>
    </lineage>
</organism>
<accession>A0ABD0RQ10</accession>
<evidence type="ECO:0000256" key="2">
    <source>
        <dbReference type="ARBA" id="ARBA00022490"/>
    </source>
</evidence>
<proteinExistence type="predicted"/>
<dbReference type="AlphaFoldDB" id="A0ABD0RQ10"/>
<comment type="subcellular location">
    <subcellularLocation>
        <location evidence="1">Cytoplasm</location>
        <location evidence="1">Cytoskeleton</location>
    </subcellularLocation>
</comment>
<gene>
    <name evidence="8" type="ORF">M9458_003804</name>
</gene>
<keyword evidence="5" id="KW-0677">Repeat</keyword>
<keyword evidence="6" id="KW-0206">Cytoskeleton</keyword>
<feature type="region of interest" description="Disordered" evidence="7">
    <location>
        <begin position="1"/>
        <end position="70"/>
    </location>
</feature>
<feature type="non-terminal residue" evidence="8">
    <location>
        <position position="1"/>
    </location>
</feature>
<keyword evidence="4" id="KW-0493">Microtubule</keyword>
<feature type="non-terminal residue" evidence="8">
    <location>
        <position position="70"/>
    </location>
</feature>
<dbReference type="Pfam" id="PF00418">
    <property type="entry name" value="Tubulin-binding"/>
    <property type="match status" value="1"/>
</dbReference>
<dbReference type="PANTHER" id="PTHR11501">
    <property type="entry name" value="MICROTUBULE-ASSOCIATED PROTEIN"/>
    <property type="match status" value="1"/>
</dbReference>
<evidence type="ECO:0000256" key="3">
    <source>
        <dbReference type="ARBA" id="ARBA00022553"/>
    </source>
</evidence>
<comment type="caution">
    <text evidence="8">The sequence shown here is derived from an EMBL/GenBank/DDBJ whole genome shotgun (WGS) entry which is preliminary data.</text>
</comment>
<name>A0ABD0RQ10_CIRMR</name>
<evidence type="ECO:0000256" key="5">
    <source>
        <dbReference type="ARBA" id="ARBA00022737"/>
    </source>
</evidence>
<keyword evidence="2" id="KW-0963">Cytoplasm</keyword>
<feature type="compositionally biased region" description="Low complexity" evidence="7">
    <location>
        <begin position="35"/>
        <end position="45"/>
    </location>
</feature>
<evidence type="ECO:0000256" key="6">
    <source>
        <dbReference type="ARBA" id="ARBA00023212"/>
    </source>
</evidence>
<keyword evidence="9" id="KW-1185">Reference proteome</keyword>
<evidence type="ECO:0000256" key="1">
    <source>
        <dbReference type="ARBA" id="ARBA00004245"/>
    </source>
</evidence>
<dbReference type="InterPro" id="IPR001084">
    <property type="entry name" value="MAP_tubulin-bd_rpt"/>
</dbReference>
<reference evidence="8 9" key="1">
    <citation type="submission" date="2024-05" db="EMBL/GenBank/DDBJ databases">
        <title>Genome sequencing and assembly of Indian major carp, Cirrhinus mrigala (Hamilton, 1822).</title>
        <authorList>
            <person name="Mohindra V."/>
            <person name="Chowdhury L.M."/>
            <person name="Lal K."/>
            <person name="Jena J.K."/>
        </authorList>
    </citation>
    <scope>NUCLEOTIDE SEQUENCE [LARGE SCALE GENOMIC DNA]</scope>
    <source>
        <strain evidence="8">CM1030</strain>
        <tissue evidence="8">Blood</tissue>
    </source>
</reference>
<dbReference type="EMBL" id="JAMKFB020000002">
    <property type="protein sequence ID" value="KAL0200617.1"/>
    <property type="molecule type" value="Genomic_DNA"/>
</dbReference>
<dbReference type="PROSITE" id="PS51491">
    <property type="entry name" value="TAU_MAP_2"/>
    <property type="match status" value="1"/>
</dbReference>
<keyword evidence="3" id="KW-0597">Phosphoprotein</keyword>